<evidence type="ECO:0000256" key="12">
    <source>
        <dbReference type="ARBA" id="ARBA00022801"/>
    </source>
</evidence>
<evidence type="ECO:0000256" key="14">
    <source>
        <dbReference type="ARBA" id="ARBA00022884"/>
    </source>
</evidence>
<reference evidence="19" key="1">
    <citation type="journal article" date="2017" name="Appl. Environ. Microbiol.">
        <title>Genomic analysis of Calderihabitans maritimus KKC1, a thermophilic hydrogenogenic carboxydotrophic bacterium isolated from marine sediment.</title>
        <authorList>
            <person name="Omae K."/>
            <person name="Yoneda Y."/>
            <person name="Fukuyama Y."/>
            <person name="Yoshida T."/>
            <person name="Sako Y."/>
        </authorList>
    </citation>
    <scope>NUCLEOTIDE SEQUENCE [LARGE SCALE GENOMIC DNA]</scope>
    <source>
        <strain evidence="19">KKC1</strain>
    </source>
</reference>
<keyword evidence="7 15" id="KW-0507">mRNA processing</keyword>
<comment type="subcellular location">
    <subcellularLocation>
        <location evidence="2 15">Cytoplasm</location>
    </subcellularLocation>
</comment>
<dbReference type="SUPFAM" id="SSF69065">
    <property type="entry name" value="RNase III domain-like"/>
    <property type="match status" value="1"/>
</dbReference>
<evidence type="ECO:0000256" key="13">
    <source>
        <dbReference type="ARBA" id="ARBA00022842"/>
    </source>
</evidence>
<feature type="binding site" evidence="15">
    <location>
        <position position="124"/>
    </location>
    <ligand>
        <name>Mg(2+)</name>
        <dbReference type="ChEBI" id="CHEBI:18420"/>
    </ligand>
</feature>
<dbReference type="CDD" id="cd00593">
    <property type="entry name" value="RIBOc"/>
    <property type="match status" value="1"/>
</dbReference>
<dbReference type="AlphaFoldDB" id="A0A1Z5HP67"/>
<keyword evidence="10 15" id="KW-0479">Metal-binding</keyword>
<dbReference type="PANTHER" id="PTHR11207">
    <property type="entry name" value="RIBONUCLEASE III"/>
    <property type="match status" value="1"/>
</dbReference>
<dbReference type="SMART" id="SM00535">
    <property type="entry name" value="RIBOc"/>
    <property type="match status" value="1"/>
</dbReference>
<evidence type="ECO:0000256" key="4">
    <source>
        <dbReference type="ARBA" id="ARBA00011738"/>
    </source>
</evidence>
<evidence type="ECO:0000256" key="7">
    <source>
        <dbReference type="ARBA" id="ARBA00022664"/>
    </source>
</evidence>
<dbReference type="OrthoDB" id="9805026at2"/>
<dbReference type="GO" id="GO:0019843">
    <property type="term" value="F:rRNA binding"/>
    <property type="evidence" value="ECO:0007669"/>
    <property type="project" value="UniProtKB-KW"/>
</dbReference>
<comment type="caution">
    <text evidence="18">The sequence shown here is derived from an EMBL/GenBank/DDBJ whole genome shotgun (WGS) entry which is preliminary data.</text>
</comment>
<gene>
    <name evidence="15" type="primary">rnc</name>
    <name evidence="18" type="ORF">KKC1_02320</name>
</gene>
<dbReference type="RefSeq" id="WP_088552664.1">
    <property type="nucleotide sequence ID" value="NZ_BDGJ01000004.1"/>
</dbReference>
<feature type="active site" evidence="15">
    <location>
        <position position="55"/>
    </location>
</feature>
<sequence length="242" mass="27112">MKGDRKKQLAELQQKLGVSFKNWELLNRALTHPTYAFEHRELKLEHNQRLEFLGDAVLGMIMAEYLYLNYPHKPEGELTKMRAAVVCEPTLARKAAELGLGSYLLLGRGEELSGGRERASILADVFEAVIGALYLDKGVEDTRNFVLAYLAEEVKHIEDGGYGDYKTALQELVQKNFDDNVSYVILEETGPDHDKRFVAGVKFQERLLAKGSGRSKKEAEQKAAAVALEKIEQGEIKLVGDT</sequence>
<evidence type="ECO:0000256" key="5">
    <source>
        <dbReference type="ARBA" id="ARBA00022490"/>
    </source>
</evidence>
<evidence type="ECO:0000256" key="15">
    <source>
        <dbReference type="HAMAP-Rule" id="MF_00104"/>
    </source>
</evidence>
<keyword evidence="5 15" id="KW-0963">Cytoplasm</keyword>
<dbReference type="GO" id="GO:0046872">
    <property type="term" value="F:metal ion binding"/>
    <property type="evidence" value="ECO:0007669"/>
    <property type="project" value="UniProtKB-KW"/>
</dbReference>
<protein>
    <recommendedName>
        <fullName evidence="15">Ribonuclease 3</fullName>
        <ecNumber evidence="15">3.1.26.3</ecNumber>
    </recommendedName>
    <alternativeName>
        <fullName evidence="15">Ribonuclease III</fullName>
        <shortName evidence="15">RNase III</shortName>
    </alternativeName>
</protein>
<feature type="binding site" evidence="15">
    <location>
        <position position="127"/>
    </location>
    <ligand>
        <name>Mg(2+)</name>
        <dbReference type="ChEBI" id="CHEBI:18420"/>
    </ligand>
</feature>
<evidence type="ECO:0000256" key="8">
    <source>
        <dbReference type="ARBA" id="ARBA00022694"/>
    </source>
</evidence>
<dbReference type="PROSITE" id="PS50137">
    <property type="entry name" value="DS_RBD"/>
    <property type="match status" value="1"/>
</dbReference>
<comment type="catalytic activity">
    <reaction evidence="1 15">
        <text>Endonucleolytic cleavage to 5'-phosphomonoester.</text>
        <dbReference type="EC" id="3.1.26.3"/>
    </reaction>
</comment>
<dbReference type="PROSITE" id="PS50142">
    <property type="entry name" value="RNASE_3_2"/>
    <property type="match status" value="1"/>
</dbReference>
<organism evidence="18 19">
    <name type="scientific">Calderihabitans maritimus</name>
    <dbReference type="NCBI Taxonomy" id="1246530"/>
    <lineage>
        <taxon>Bacteria</taxon>
        <taxon>Bacillati</taxon>
        <taxon>Bacillota</taxon>
        <taxon>Clostridia</taxon>
        <taxon>Neomoorellales</taxon>
        <taxon>Calderihabitantaceae</taxon>
        <taxon>Calderihabitans</taxon>
    </lineage>
</organism>
<dbReference type="EC" id="3.1.26.3" evidence="15"/>
<dbReference type="Pfam" id="PF00035">
    <property type="entry name" value="dsrm"/>
    <property type="match status" value="1"/>
</dbReference>
<dbReference type="EMBL" id="BDGJ01000004">
    <property type="protein sequence ID" value="GAW91070.1"/>
    <property type="molecule type" value="Genomic_DNA"/>
</dbReference>
<feature type="binding site" evidence="15">
    <location>
        <position position="51"/>
    </location>
    <ligand>
        <name>Mg(2+)</name>
        <dbReference type="ChEBI" id="CHEBI:18420"/>
    </ligand>
</feature>
<dbReference type="PROSITE" id="PS00517">
    <property type="entry name" value="RNASE_3_1"/>
    <property type="match status" value="1"/>
</dbReference>
<evidence type="ECO:0000313" key="18">
    <source>
        <dbReference type="EMBL" id="GAW91070.1"/>
    </source>
</evidence>
<dbReference type="GO" id="GO:0003725">
    <property type="term" value="F:double-stranded RNA binding"/>
    <property type="evidence" value="ECO:0007669"/>
    <property type="project" value="TreeGrafter"/>
</dbReference>
<keyword evidence="12 15" id="KW-0378">Hydrolase</keyword>
<dbReference type="PANTHER" id="PTHR11207:SF0">
    <property type="entry name" value="RIBONUCLEASE 3"/>
    <property type="match status" value="1"/>
</dbReference>
<keyword evidence="11 15" id="KW-0255">Endonuclease</keyword>
<evidence type="ECO:0000313" key="19">
    <source>
        <dbReference type="Proteomes" id="UP000197032"/>
    </source>
</evidence>
<feature type="domain" description="RNase III" evidence="17">
    <location>
        <begin position="9"/>
        <end position="138"/>
    </location>
</feature>
<comment type="subunit">
    <text evidence="4 15">Homodimer.</text>
</comment>
<evidence type="ECO:0000256" key="3">
    <source>
        <dbReference type="ARBA" id="ARBA00010183"/>
    </source>
</evidence>
<dbReference type="GO" id="GO:0004525">
    <property type="term" value="F:ribonuclease III activity"/>
    <property type="evidence" value="ECO:0007669"/>
    <property type="project" value="UniProtKB-UniRule"/>
</dbReference>
<keyword evidence="19" id="KW-1185">Reference proteome</keyword>
<evidence type="ECO:0000256" key="1">
    <source>
        <dbReference type="ARBA" id="ARBA00000109"/>
    </source>
</evidence>
<dbReference type="CDD" id="cd10845">
    <property type="entry name" value="DSRM_RNAse_III_family"/>
    <property type="match status" value="1"/>
</dbReference>
<keyword evidence="15" id="KW-0699">rRNA-binding</keyword>
<dbReference type="GO" id="GO:0006397">
    <property type="term" value="P:mRNA processing"/>
    <property type="evidence" value="ECO:0007669"/>
    <property type="project" value="UniProtKB-UniRule"/>
</dbReference>
<dbReference type="FunFam" id="3.30.160.20:FF:000003">
    <property type="entry name" value="Ribonuclease 3"/>
    <property type="match status" value="1"/>
</dbReference>
<keyword evidence="8 15" id="KW-0819">tRNA processing</keyword>
<dbReference type="Proteomes" id="UP000197032">
    <property type="component" value="Unassembled WGS sequence"/>
</dbReference>
<name>A0A1Z5HP67_9FIRM</name>
<dbReference type="InterPro" id="IPR011907">
    <property type="entry name" value="RNase_III"/>
</dbReference>
<keyword evidence="13 15" id="KW-0460">Magnesium</keyword>
<comment type="function">
    <text evidence="15">Digests double-stranded RNA. Involved in the processing of primary rRNA transcript to yield the immediate precursors to the large and small rRNAs (23S and 16S). Processes some mRNAs, and tRNAs when they are encoded in the rRNA operon. Processes pre-crRNA and tracrRNA of type II CRISPR loci if present in the organism.</text>
</comment>
<dbReference type="HAMAP" id="MF_00104">
    <property type="entry name" value="RNase_III"/>
    <property type="match status" value="1"/>
</dbReference>
<dbReference type="GO" id="GO:0008033">
    <property type="term" value="P:tRNA processing"/>
    <property type="evidence" value="ECO:0007669"/>
    <property type="project" value="UniProtKB-KW"/>
</dbReference>
<dbReference type="GO" id="GO:0042802">
    <property type="term" value="F:identical protein binding"/>
    <property type="evidence" value="ECO:0007669"/>
    <property type="project" value="UniProtKB-ARBA"/>
</dbReference>
<feature type="domain" description="DRBM" evidence="16">
    <location>
        <begin position="164"/>
        <end position="233"/>
    </location>
</feature>
<dbReference type="SMART" id="SM00358">
    <property type="entry name" value="DSRM"/>
    <property type="match status" value="1"/>
</dbReference>
<evidence type="ECO:0000256" key="11">
    <source>
        <dbReference type="ARBA" id="ARBA00022759"/>
    </source>
</evidence>
<keyword evidence="9 15" id="KW-0540">Nuclease</keyword>
<dbReference type="Pfam" id="PF14622">
    <property type="entry name" value="Ribonucleas_3_3"/>
    <property type="match status" value="1"/>
</dbReference>
<dbReference type="InterPro" id="IPR000999">
    <property type="entry name" value="RNase_III_dom"/>
</dbReference>
<dbReference type="Gene3D" id="3.30.160.20">
    <property type="match status" value="1"/>
</dbReference>
<evidence type="ECO:0000259" key="17">
    <source>
        <dbReference type="PROSITE" id="PS50142"/>
    </source>
</evidence>
<dbReference type="GO" id="GO:0006364">
    <property type="term" value="P:rRNA processing"/>
    <property type="evidence" value="ECO:0007669"/>
    <property type="project" value="UniProtKB-UniRule"/>
</dbReference>
<dbReference type="SUPFAM" id="SSF54768">
    <property type="entry name" value="dsRNA-binding domain-like"/>
    <property type="match status" value="1"/>
</dbReference>
<evidence type="ECO:0000256" key="6">
    <source>
        <dbReference type="ARBA" id="ARBA00022552"/>
    </source>
</evidence>
<dbReference type="FunFam" id="1.10.1520.10:FF:000001">
    <property type="entry name" value="Ribonuclease 3"/>
    <property type="match status" value="1"/>
</dbReference>
<keyword evidence="14 15" id="KW-0694">RNA-binding</keyword>
<dbReference type="GO" id="GO:0005737">
    <property type="term" value="C:cytoplasm"/>
    <property type="evidence" value="ECO:0007669"/>
    <property type="project" value="UniProtKB-SubCell"/>
</dbReference>
<dbReference type="InterPro" id="IPR036389">
    <property type="entry name" value="RNase_III_sf"/>
</dbReference>
<keyword evidence="6 15" id="KW-0698">rRNA processing</keyword>
<evidence type="ECO:0000256" key="10">
    <source>
        <dbReference type="ARBA" id="ARBA00022723"/>
    </source>
</evidence>
<comment type="cofactor">
    <cofactor evidence="15">
        <name>Mg(2+)</name>
        <dbReference type="ChEBI" id="CHEBI:18420"/>
    </cofactor>
</comment>
<feature type="active site" evidence="15">
    <location>
        <position position="127"/>
    </location>
</feature>
<evidence type="ECO:0000256" key="2">
    <source>
        <dbReference type="ARBA" id="ARBA00004496"/>
    </source>
</evidence>
<proteinExistence type="inferred from homology"/>
<evidence type="ECO:0000256" key="9">
    <source>
        <dbReference type="ARBA" id="ARBA00022722"/>
    </source>
</evidence>
<dbReference type="Gene3D" id="1.10.1520.10">
    <property type="entry name" value="Ribonuclease III domain"/>
    <property type="match status" value="1"/>
</dbReference>
<accession>A0A1Z5HP67</accession>
<comment type="similarity">
    <text evidence="3">Belongs to the ribonuclease III family.</text>
</comment>
<dbReference type="GO" id="GO:0010468">
    <property type="term" value="P:regulation of gene expression"/>
    <property type="evidence" value="ECO:0007669"/>
    <property type="project" value="TreeGrafter"/>
</dbReference>
<dbReference type="NCBIfam" id="TIGR02191">
    <property type="entry name" value="RNaseIII"/>
    <property type="match status" value="1"/>
</dbReference>
<dbReference type="InterPro" id="IPR014720">
    <property type="entry name" value="dsRBD_dom"/>
</dbReference>
<evidence type="ECO:0000259" key="16">
    <source>
        <dbReference type="PROSITE" id="PS50137"/>
    </source>
</evidence>